<accession>A0ACC1QGL5</accession>
<comment type="caution">
    <text evidence="1">The sequence shown here is derived from an EMBL/GenBank/DDBJ whole genome shotgun (WGS) entry which is preliminary data.</text>
</comment>
<proteinExistence type="predicted"/>
<gene>
    <name evidence="1" type="ORF">NLG97_g10295</name>
</gene>
<evidence type="ECO:0000313" key="2">
    <source>
        <dbReference type="Proteomes" id="UP001148737"/>
    </source>
</evidence>
<organism evidence="1 2">
    <name type="scientific">Lecanicillium saksenae</name>
    <dbReference type="NCBI Taxonomy" id="468837"/>
    <lineage>
        <taxon>Eukaryota</taxon>
        <taxon>Fungi</taxon>
        <taxon>Dikarya</taxon>
        <taxon>Ascomycota</taxon>
        <taxon>Pezizomycotina</taxon>
        <taxon>Sordariomycetes</taxon>
        <taxon>Hypocreomycetidae</taxon>
        <taxon>Hypocreales</taxon>
        <taxon>Cordycipitaceae</taxon>
        <taxon>Lecanicillium</taxon>
    </lineage>
</organism>
<dbReference type="Proteomes" id="UP001148737">
    <property type="component" value="Unassembled WGS sequence"/>
</dbReference>
<evidence type="ECO:0000313" key="1">
    <source>
        <dbReference type="EMBL" id="KAJ3473459.1"/>
    </source>
</evidence>
<reference evidence="1" key="1">
    <citation type="submission" date="2022-07" db="EMBL/GenBank/DDBJ databases">
        <title>Genome Sequence of Lecanicillium saksenae.</title>
        <authorList>
            <person name="Buettner E."/>
        </authorList>
    </citation>
    <scope>NUCLEOTIDE SEQUENCE</scope>
    <source>
        <strain evidence="1">VT-O1</strain>
    </source>
</reference>
<name>A0ACC1QGL5_9HYPO</name>
<dbReference type="EMBL" id="JANAKD010002499">
    <property type="protein sequence ID" value="KAJ3473459.1"/>
    <property type="molecule type" value="Genomic_DNA"/>
</dbReference>
<sequence>MADELSCELIMNYENTRADQTAANSIAPKPYKCLTWGSVSECMGYLHRRAIENRGAVERTKHMAAALRKELWHRLSFN</sequence>
<keyword evidence="2" id="KW-1185">Reference proteome</keyword>
<protein>
    <submittedName>
        <fullName evidence="1">Uncharacterized protein</fullName>
    </submittedName>
</protein>